<keyword evidence="3" id="KW-1185">Reference proteome</keyword>
<name>A0A1R3J0I3_9ROSI</name>
<dbReference type="Proteomes" id="UP000187203">
    <property type="component" value="Unassembled WGS sequence"/>
</dbReference>
<accession>A0A1R3J0I3</accession>
<evidence type="ECO:0000313" key="2">
    <source>
        <dbReference type="EMBL" id="OMO88296.1"/>
    </source>
</evidence>
<proteinExistence type="predicted"/>
<dbReference type="OrthoDB" id="672127at2759"/>
<organism evidence="2 3">
    <name type="scientific">Corchorus olitorius</name>
    <dbReference type="NCBI Taxonomy" id="93759"/>
    <lineage>
        <taxon>Eukaryota</taxon>
        <taxon>Viridiplantae</taxon>
        <taxon>Streptophyta</taxon>
        <taxon>Embryophyta</taxon>
        <taxon>Tracheophyta</taxon>
        <taxon>Spermatophyta</taxon>
        <taxon>Magnoliopsida</taxon>
        <taxon>eudicotyledons</taxon>
        <taxon>Gunneridae</taxon>
        <taxon>Pentapetalae</taxon>
        <taxon>rosids</taxon>
        <taxon>malvids</taxon>
        <taxon>Malvales</taxon>
        <taxon>Malvaceae</taxon>
        <taxon>Grewioideae</taxon>
        <taxon>Apeibeae</taxon>
        <taxon>Corchorus</taxon>
    </lineage>
</organism>
<dbReference type="InterPro" id="IPR004158">
    <property type="entry name" value="DUF247_pln"/>
</dbReference>
<dbReference type="Pfam" id="PF03140">
    <property type="entry name" value="DUF247"/>
    <property type="match status" value="1"/>
</dbReference>
<dbReference type="STRING" id="93759.A0A1R3J0I3"/>
<reference evidence="3" key="1">
    <citation type="submission" date="2013-09" db="EMBL/GenBank/DDBJ databases">
        <title>Corchorus olitorius genome sequencing.</title>
        <authorList>
            <person name="Alam M."/>
            <person name="Haque M.S."/>
            <person name="Islam M.S."/>
            <person name="Emdad E.M."/>
            <person name="Islam M.M."/>
            <person name="Ahmed B."/>
            <person name="Halim A."/>
            <person name="Hossen Q.M.M."/>
            <person name="Hossain M.Z."/>
            <person name="Ahmed R."/>
            <person name="Khan M.M."/>
            <person name="Islam R."/>
            <person name="Rashid M.M."/>
            <person name="Khan S.A."/>
            <person name="Rahman M.S."/>
            <person name="Alam M."/>
            <person name="Yahiya A.S."/>
            <person name="Khan M.S."/>
            <person name="Azam M.S."/>
            <person name="Haque T."/>
            <person name="Lashkar M.Z.H."/>
            <person name="Akhand A.I."/>
            <person name="Morshed G."/>
            <person name="Roy S."/>
            <person name="Uddin K.S."/>
            <person name="Rabeya T."/>
            <person name="Hossain A.S."/>
            <person name="Chowdhury A."/>
            <person name="Snigdha A.R."/>
            <person name="Mortoza M.S."/>
            <person name="Matin S.A."/>
            <person name="Hoque S.M.E."/>
            <person name="Islam M.K."/>
            <person name="Roy D.K."/>
            <person name="Haider R."/>
            <person name="Moosa M.M."/>
            <person name="Elias S.M."/>
            <person name="Hasan A.M."/>
            <person name="Jahan S."/>
            <person name="Shafiuddin M."/>
            <person name="Mahmood N."/>
            <person name="Shommy N.S."/>
        </authorList>
    </citation>
    <scope>NUCLEOTIDE SEQUENCE [LARGE SCALE GENOMIC DNA]</scope>
    <source>
        <strain evidence="3">cv. O-4</strain>
    </source>
</reference>
<keyword evidence="1" id="KW-1133">Transmembrane helix</keyword>
<dbReference type="PANTHER" id="PTHR31170:SF17">
    <property type="match status" value="1"/>
</dbReference>
<protein>
    <submittedName>
        <fullName evidence="2">Uncharacterized protein</fullName>
    </submittedName>
</protein>
<dbReference type="AlphaFoldDB" id="A0A1R3J0I3"/>
<gene>
    <name evidence="2" type="ORF">COLO4_20319</name>
</gene>
<dbReference type="EMBL" id="AWUE01017108">
    <property type="protein sequence ID" value="OMO88296.1"/>
    <property type="molecule type" value="Genomic_DNA"/>
</dbReference>
<feature type="transmembrane region" description="Helical" evidence="1">
    <location>
        <begin position="403"/>
        <end position="430"/>
    </location>
</feature>
<evidence type="ECO:0000313" key="3">
    <source>
        <dbReference type="Proteomes" id="UP000187203"/>
    </source>
</evidence>
<keyword evidence="1" id="KW-0812">Transmembrane</keyword>
<dbReference type="PANTHER" id="PTHR31170">
    <property type="entry name" value="BNAC04G53230D PROTEIN"/>
    <property type="match status" value="1"/>
</dbReference>
<sequence length="431" mass="49753">MADPVSIDINEMLKNLSKASPTPCICKVHKYLRQVNERAYDPQVVAIGPYHSGNIKDHLKAMEDQKVWFLHKLLEERDEADVSRYVAKMRELEERARSCYADPISLNSDDFVKLLLLDACFIVQLIRLGMNCSTRDHFSDLLETRPFSDGFFCPLSQDMFLLENQLPFFVLWELFVMIESADHREGFMDKIVDMCHEMVPGKGRPKDDLNFMEMEINHLLDCTYQYCCHPSTSEMEAHEENRDFSFDWSSFTRCATELHEAGIKFQRIDGNTMFDIRFENGSLHIPELVVGDDTEPILRNLIAFEQLFQSHKDVKHVANYMLFIDSLIDSAKDVEILCRNGIIKNLLGDDRAVATMINSLGDSVNCSGHFYYNEVCRKVNAHCSKRWNRRMANLKHNYFNSPWALISVLAATLLLLLTVLQTVFSVLSYAK</sequence>
<keyword evidence="1" id="KW-0472">Membrane</keyword>
<comment type="caution">
    <text evidence="2">The sequence shown here is derived from an EMBL/GenBank/DDBJ whole genome shotgun (WGS) entry which is preliminary data.</text>
</comment>
<evidence type="ECO:0000256" key="1">
    <source>
        <dbReference type="SAM" id="Phobius"/>
    </source>
</evidence>